<feature type="domain" description="Mannosylglycerate hydrolase MGH1-like glycoside hydrolase" evidence="2">
    <location>
        <begin position="308"/>
        <end position="612"/>
    </location>
</feature>
<evidence type="ECO:0000313" key="3">
    <source>
        <dbReference type="EMBL" id="KAA5614152.1"/>
    </source>
</evidence>
<dbReference type="Gene3D" id="1.50.10.10">
    <property type="match status" value="1"/>
</dbReference>
<evidence type="ECO:0000313" key="4">
    <source>
        <dbReference type="Proteomes" id="UP000325255"/>
    </source>
</evidence>
<dbReference type="Proteomes" id="UP000325255">
    <property type="component" value="Unassembled WGS sequence"/>
</dbReference>
<dbReference type="RefSeq" id="WP_150039094.1">
    <property type="nucleotide sequence ID" value="NZ_OW485601.1"/>
</dbReference>
<dbReference type="OrthoDB" id="9759959at2"/>
<protein>
    <submittedName>
        <fullName evidence="3">Amylo-alpha-1,6-glucosidase</fullName>
    </submittedName>
</protein>
<evidence type="ECO:0000259" key="2">
    <source>
        <dbReference type="Pfam" id="PF22422"/>
    </source>
</evidence>
<dbReference type="SUPFAM" id="SSF48208">
    <property type="entry name" value="Six-hairpin glycosidases"/>
    <property type="match status" value="1"/>
</dbReference>
<dbReference type="GO" id="GO:0005975">
    <property type="term" value="P:carbohydrate metabolic process"/>
    <property type="evidence" value="ECO:0007669"/>
    <property type="project" value="InterPro"/>
</dbReference>
<dbReference type="Pfam" id="PF22422">
    <property type="entry name" value="MGH1-like_GH"/>
    <property type="match status" value="1"/>
</dbReference>
<reference evidence="3 4" key="1">
    <citation type="submission" date="2019-09" db="EMBL/GenBank/DDBJ databases">
        <title>Genome sequence of Rhodovastum atsumiense, a diverse member of the Acetobacteraceae family of non-sulfur purple photosynthetic bacteria.</title>
        <authorList>
            <person name="Meyer T."/>
            <person name="Kyndt J."/>
        </authorList>
    </citation>
    <scope>NUCLEOTIDE SEQUENCE [LARGE SCALE GENOMIC DNA]</scope>
    <source>
        <strain evidence="3 4">DSM 21279</strain>
    </source>
</reference>
<keyword evidence="4" id="KW-1185">Reference proteome</keyword>
<dbReference type="InterPro" id="IPR054491">
    <property type="entry name" value="MGH1-like_GH"/>
</dbReference>
<comment type="caution">
    <text evidence="3">The sequence shown here is derived from an EMBL/GenBank/DDBJ whole genome shotgun (WGS) entry which is preliminary data.</text>
</comment>
<evidence type="ECO:0000259" key="1">
    <source>
        <dbReference type="Pfam" id="PF14742"/>
    </source>
</evidence>
<proteinExistence type="predicted"/>
<sequence length="725" mass="79328">MNVSTAPGDLDPYFIPATASIQETRPRTLKHGDTFAVLDRNGNMPLGGGTEGLYHRDTRYLSLLELLVGGGRPMLLSSTLREDNATLTCDLTNPDLFEDGKLVLEHDQVHIRRSTFLWQATFHERIVVRSFANVPLSVPIELRFAADFADLFEVRGSTRTQRGRRHGPRIEADRIILAYTGLDGQDRSATLRFSPAPAQLESARARFRLELPAAGRAEITFEIGCDVDPATQTRPPTDAFFACLRESRRALRQAAGRAASVDSSNDIFNESVRRSISDLTMLVTDTPEGPYPYAGIPWFSAAFGRDAMITALLVLWMDPAIARGVLLHLAANQAQTVDPVADAEPGKILHEVRRGEMAELGEVPFRRYYGSVDSTPLFVMLAGAYLERTADVATMQRLWPHILAALDWLDTHADRDGDGFVEYFRQTESGLANQGWKDSHDSVFHADGGLAEGPIALVEVQGYAYAARLAASRIAAALGDTARAAALATQAATLRDRIEAAFWCEDLGTYALALDGEKRPCRVRSSNAGHLLLCGVPSPERAARVGRQLMDPSFFSGWGVRTVAVGEARYNPMSYHNGSVWPHDNALIGLGLTRYGQHEAAARILHGLFEACVHIDLRRLPELFCGFARRRGQGPTFYPVACAPQAWAAVAPLGLLQAALGIGFEPATHSVVFDRPVLPDFAEQVILRNLAVNSGRIDVVLRGRGASTGMQVLRREGQIRAVMVS</sequence>
<gene>
    <name evidence="3" type="ORF">F1189_02870</name>
</gene>
<dbReference type="Pfam" id="PF14742">
    <property type="entry name" value="GDE_N_bis"/>
    <property type="match status" value="1"/>
</dbReference>
<dbReference type="EMBL" id="VWPK01000003">
    <property type="protein sequence ID" value="KAA5614152.1"/>
    <property type="molecule type" value="Genomic_DNA"/>
</dbReference>
<name>A0A5M6J0Q4_9PROT</name>
<dbReference type="AlphaFoldDB" id="A0A5M6J0Q4"/>
<dbReference type="InterPro" id="IPR008928">
    <property type="entry name" value="6-hairpin_glycosidase_sf"/>
</dbReference>
<feature type="domain" description="Putative glycogen debranching enzyme N-terminal" evidence="1">
    <location>
        <begin position="29"/>
        <end position="221"/>
    </location>
</feature>
<organism evidence="3 4">
    <name type="scientific">Rhodovastum atsumiense</name>
    <dbReference type="NCBI Taxonomy" id="504468"/>
    <lineage>
        <taxon>Bacteria</taxon>
        <taxon>Pseudomonadati</taxon>
        <taxon>Pseudomonadota</taxon>
        <taxon>Alphaproteobacteria</taxon>
        <taxon>Acetobacterales</taxon>
        <taxon>Acetobacteraceae</taxon>
        <taxon>Rhodovastum</taxon>
    </lineage>
</organism>
<dbReference type="InterPro" id="IPR012341">
    <property type="entry name" value="6hp_glycosidase-like_sf"/>
</dbReference>
<dbReference type="InterPro" id="IPR032856">
    <property type="entry name" value="GDE_N_bis"/>
</dbReference>
<accession>A0A5M6J0Q4</accession>